<evidence type="ECO:0000256" key="14">
    <source>
        <dbReference type="PIRNR" id="PIRNR005727"/>
    </source>
</evidence>
<keyword evidence="6" id="KW-0677">Repeat</keyword>
<dbReference type="InterPro" id="IPR002553">
    <property type="entry name" value="Clathrin/coatomer_adapt-like_N"/>
</dbReference>
<evidence type="ECO:0000256" key="11">
    <source>
        <dbReference type="ARBA" id="ARBA00023329"/>
    </source>
</evidence>
<evidence type="ECO:0000259" key="15">
    <source>
        <dbReference type="Pfam" id="PF01602"/>
    </source>
</evidence>
<evidence type="ECO:0000256" key="3">
    <source>
        <dbReference type="ARBA" id="ARBA00017024"/>
    </source>
</evidence>
<gene>
    <name evidence="18" type="ORF">E3P86_02823</name>
</gene>
<dbReference type="Gene3D" id="1.25.10.10">
    <property type="entry name" value="Leucine-rich Repeat Variant"/>
    <property type="match status" value="1"/>
</dbReference>
<evidence type="ECO:0000256" key="10">
    <source>
        <dbReference type="ARBA" id="ARBA00023136"/>
    </source>
</evidence>
<comment type="subunit">
    <text evidence="2 14">Oligomeric complex that consists of at least the alpha, beta, beta', gamma, delta, epsilon and zeta subunits.</text>
</comment>
<accession>A0A4T0EXX0</accession>
<evidence type="ECO:0000256" key="7">
    <source>
        <dbReference type="ARBA" id="ARBA00022892"/>
    </source>
</evidence>
<dbReference type="PANTHER" id="PTHR10635">
    <property type="entry name" value="COATOMER SUBUNIT BETA"/>
    <property type="match status" value="1"/>
</dbReference>
<keyword evidence="4 14" id="KW-0813">Transport</keyword>
<keyword evidence="8 14" id="KW-0653">Protein transport</keyword>
<reference evidence="18 19" key="1">
    <citation type="submission" date="2019-03" db="EMBL/GenBank/DDBJ databases">
        <title>Sequencing 23 genomes of Wallemia ichthyophaga.</title>
        <authorList>
            <person name="Gostincar C."/>
        </authorList>
    </citation>
    <scope>NUCLEOTIDE SEQUENCE [LARGE SCALE GENOMIC DNA]</scope>
    <source>
        <strain evidence="18 19">EXF-6200</strain>
    </source>
</reference>
<evidence type="ECO:0000256" key="2">
    <source>
        <dbReference type="ARBA" id="ARBA00011775"/>
    </source>
</evidence>
<dbReference type="AlphaFoldDB" id="A0A4T0EXX0"/>
<evidence type="ECO:0000256" key="12">
    <source>
        <dbReference type="ARBA" id="ARBA00025536"/>
    </source>
</evidence>
<dbReference type="PIRSF" id="PIRSF005727">
    <property type="entry name" value="Coatomer_beta_subunit"/>
    <property type="match status" value="1"/>
</dbReference>
<dbReference type="InterPro" id="IPR011710">
    <property type="entry name" value="Coatomer_bsu_C"/>
</dbReference>
<evidence type="ECO:0000256" key="4">
    <source>
        <dbReference type="ARBA" id="ARBA00022448"/>
    </source>
</evidence>
<evidence type="ECO:0000313" key="18">
    <source>
        <dbReference type="EMBL" id="TIB34359.1"/>
    </source>
</evidence>
<dbReference type="GO" id="GO:0005198">
    <property type="term" value="F:structural molecule activity"/>
    <property type="evidence" value="ECO:0007669"/>
    <property type="project" value="InterPro"/>
</dbReference>
<dbReference type="InterPro" id="IPR016024">
    <property type="entry name" value="ARM-type_fold"/>
</dbReference>
<dbReference type="InterPro" id="IPR016460">
    <property type="entry name" value="COPB1"/>
</dbReference>
<dbReference type="InterPro" id="IPR011989">
    <property type="entry name" value="ARM-like"/>
</dbReference>
<name>A0A4T0EXX0_WALIC</name>
<evidence type="ECO:0000256" key="9">
    <source>
        <dbReference type="ARBA" id="ARBA00023034"/>
    </source>
</evidence>
<dbReference type="Pfam" id="PF14806">
    <property type="entry name" value="Coatomer_b_Cpla"/>
    <property type="match status" value="1"/>
</dbReference>
<dbReference type="Pfam" id="PF01602">
    <property type="entry name" value="Adaptin_N"/>
    <property type="match status" value="1"/>
</dbReference>
<evidence type="ECO:0000256" key="1">
    <source>
        <dbReference type="ARBA" id="ARBA00004255"/>
    </source>
</evidence>
<evidence type="ECO:0000256" key="13">
    <source>
        <dbReference type="ARBA" id="ARBA00030841"/>
    </source>
</evidence>
<comment type="function">
    <text evidence="12 14">The coatomer is a cytosolic protein complex that binds to dilysine motifs and reversibly associates with Golgi non-clathrin-coated vesicles, which further mediate biosynthetic protein transport from the ER, via the Golgi up to the trans Golgi network. Coatomer complex is required for budding from Golgi membranes, and is essential for the retrograde Golgi-to-ER transport of dilysine-tagged proteins.</text>
</comment>
<dbReference type="EMBL" id="SPOI01000164">
    <property type="protein sequence ID" value="TIB34359.1"/>
    <property type="molecule type" value="Genomic_DNA"/>
</dbReference>
<feature type="domain" description="Clathrin/coatomer adaptor adaptin-like N-terminal" evidence="15">
    <location>
        <begin position="32"/>
        <end position="521"/>
    </location>
</feature>
<keyword evidence="9 14" id="KW-0333">Golgi apparatus</keyword>
<comment type="caution">
    <text evidence="18">The sequence shown here is derived from an EMBL/GenBank/DDBJ whole genome shotgun (WGS) entry which is preliminary data.</text>
</comment>
<dbReference type="GO" id="GO:0000139">
    <property type="term" value="C:Golgi membrane"/>
    <property type="evidence" value="ECO:0007669"/>
    <property type="project" value="UniProtKB-SubCell"/>
</dbReference>
<dbReference type="Pfam" id="PF07718">
    <property type="entry name" value="Coatamer_beta_C"/>
    <property type="match status" value="1"/>
</dbReference>
<proteinExistence type="predicted"/>
<evidence type="ECO:0000256" key="5">
    <source>
        <dbReference type="ARBA" id="ARBA00022490"/>
    </source>
</evidence>
<dbReference type="GO" id="GO:0006891">
    <property type="term" value="P:intra-Golgi vesicle-mediated transport"/>
    <property type="evidence" value="ECO:0007669"/>
    <property type="project" value="TreeGrafter"/>
</dbReference>
<evidence type="ECO:0000256" key="8">
    <source>
        <dbReference type="ARBA" id="ARBA00022927"/>
    </source>
</evidence>
<evidence type="ECO:0000259" key="16">
    <source>
        <dbReference type="Pfam" id="PF07718"/>
    </source>
</evidence>
<evidence type="ECO:0000313" key="19">
    <source>
        <dbReference type="Proteomes" id="UP000310689"/>
    </source>
</evidence>
<keyword evidence="7 14" id="KW-0931">ER-Golgi transport</keyword>
<feature type="domain" description="Coatomer beta subunit C-terminal" evidence="16">
    <location>
        <begin position="687"/>
        <end position="824"/>
    </location>
</feature>
<keyword evidence="11 14" id="KW-0968">Cytoplasmic vesicle</keyword>
<keyword evidence="5 14" id="KW-0963">Cytoplasm</keyword>
<dbReference type="GO" id="GO:0030126">
    <property type="term" value="C:COPI vesicle coat"/>
    <property type="evidence" value="ECO:0007669"/>
    <property type="project" value="InterPro"/>
</dbReference>
<dbReference type="Proteomes" id="UP000310689">
    <property type="component" value="Unassembled WGS sequence"/>
</dbReference>
<dbReference type="InterPro" id="IPR029446">
    <property type="entry name" value="COPB1_appendage_platform_dom"/>
</dbReference>
<keyword evidence="10 14" id="KW-0472">Membrane</keyword>
<comment type="subcellular location">
    <subcellularLocation>
        <location evidence="14">Cytoplasm</location>
    </subcellularLocation>
    <subcellularLocation>
        <location evidence="1 14">Golgi apparatus membrane</location>
        <topology evidence="1 14">Peripheral membrane protein</topology>
        <orientation evidence="1 14">Cytoplasmic side</orientation>
    </subcellularLocation>
    <subcellularLocation>
        <location evidence="14">Cytoplasmic vesicle</location>
        <location evidence="14">COPI-coated vesicle membrane</location>
        <topology evidence="14">Peripheral membrane protein</topology>
        <orientation evidence="14">Cytoplasmic side</orientation>
    </subcellularLocation>
</comment>
<dbReference type="GO" id="GO:0006886">
    <property type="term" value="P:intracellular protein transport"/>
    <property type="evidence" value="ECO:0007669"/>
    <property type="project" value="InterPro"/>
</dbReference>
<dbReference type="PANTHER" id="PTHR10635:SF0">
    <property type="entry name" value="COATOMER SUBUNIT BETA"/>
    <property type="match status" value="1"/>
</dbReference>
<evidence type="ECO:0000256" key="6">
    <source>
        <dbReference type="ARBA" id="ARBA00022737"/>
    </source>
</evidence>
<dbReference type="SUPFAM" id="SSF48371">
    <property type="entry name" value="ARM repeat"/>
    <property type="match status" value="1"/>
</dbReference>
<protein>
    <recommendedName>
        <fullName evidence="3 14">Coatomer subunit beta</fullName>
    </recommendedName>
    <alternativeName>
        <fullName evidence="13 14">Beta-coat protein</fullName>
    </alternativeName>
</protein>
<organism evidence="18 19">
    <name type="scientific">Wallemia ichthyophaga</name>
    <dbReference type="NCBI Taxonomy" id="245174"/>
    <lineage>
        <taxon>Eukaryota</taxon>
        <taxon>Fungi</taxon>
        <taxon>Dikarya</taxon>
        <taxon>Basidiomycota</taxon>
        <taxon>Wallemiomycotina</taxon>
        <taxon>Wallemiomycetes</taxon>
        <taxon>Wallemiales</taxon>
        <taxon>Wallemiaceae</taxon>
        <taxon>Wallemia</taxon>
    </lineage>
</organism>
<dbReference type="GO" id="GO:0006888">
    <property type="term" value="P:endoplasmic reticulum to Golgi vesicle-mediated transport"/>
    <property type="evidence" value="ECO:0007669"/>
    <property type="project" value="TreeGrafter"/>
</dbReference>
<evidence type="ECO:0000259" key="17">
    <source>
        <dbReference type="Pfam" id="PF14806"/>
    </source>
</evidence>
<feature type="domain" description="Coatomer beta subunit appendage platform" evidence="17">
    <location>
        <begin position="836"/>
        <end position="964"/>
    </location>
</feature>
<dbReference type="FunFam" id="1.25.10.10:FF:000444">
    <property type="entry name" value="Coatomer subunit beta"/>
    <property type="match status" value="1"/>
</dbReference>
<sequence length="973" mass="107945">MNSNSNSNLSSNSNSTLPSYTLINFEILDQPNVAELRHALEKGSDDLKLETLKKIILLTLNGQPQPQLLMPIIQYLLPSKNKHLKKLLHFYWEVCPKYDDSGKLKQEMILVCNAIRNDLQHPNEFIRGSTLRFLQKLSDSELLDPLIPTVRSCLEHRHSYVRKNAVFAVWSIYNQFDYLIPDAAELLEAFLAAESDSTCKRNAFVTLSDINPSSALDYLHVLFDNVASFDELMQLSIIELIRKDCHSENPNKNQYIRTIYELLDSPSHSVKYEAATTLNALTDNPAAVKSAASAFINLIVNVSDNNVKLIVLARLNDMHTKHNHLLDPLIMDILDVLSAPDMEVKRKALKIVLEMVTSRNVDQVIDYLKKELIKTTSSQDLERLVEYRQLLIQSIHNISVKYSQVASSVIETLMSFLGDSNNPSAIDVIAFVREVVEKFPTLRPTIINQLFKTFHHIKSGKVFRGALWIIGEYAESSDDIQIAFEKMRGVLGQIPILAAEQQAYDAQEYTEDKEATNENKLVTTTKVLADGTYATETTVSTAEDASRLAAVKAATKPPLRGLVLNGDFFTASVLASTLTKLVLRLVTNNDTDSSVQNAHKAEAMLMMTSIVRVGQTKFVSTAIDEDSAERILGCVTALAETNAAASASFTGVFLHDTKQAYATMVADAEAKAAEKARSTERVHKVQPDDVISFRHFKKSRDVDTREFELDLSRATGGTEADAVGDDFMSKLQRIVQLTGFSDSVYAEAYVNIHQFDIILDVLLVNQTGYTLSNLNIEFATLGDLKIVERPSTTTLAPHAFHTLKASVKVSSTETGVIFGNIAFDALGSGGGSGEGTNIVLNDIHVDIMDYIKPATCTESQFRAMWSEFEWENKVHVNTTIDDLRVYLQHIMKSTNMACLTPDASMSGECDFLSANMYARSVFGEDALANISLEKTVDVGEGCIQGHVRIRSKTQGIALSLGDKISLAQKVVEE</sequence>